<feature type="region of interest" description="Disordered" evidence="1">
    <location>
        <begin position="508"/>
        <end position="533"/>
    </location>
</feature>
<dbReference type="InterPro" id="IPR042099">
    <property type="entry name" value="ANL_N_sf"/>
</dbReference>
<evidence type="ECO:0000259" key="2">
    <source>
        <dbReference type="Pfam" id="PF00501"/>
    </source>
</evidence>
<reference evidence="3 4" key="1">
    <citation type="submission" date="2023-03" db="EMBL/GenBank/DDBJ databases">
        <title>Draft genome sequence of Streptomyces sp. RB6PN23 isolated from peat swamp forest in Thailand.</title>
        <authorList>
            <person name="Klaysubun C."/>
            <person name="Duangmal K."/>
        </authorList>
    </citation>
    <scope>NUCLEOTIDE SEQUENCE [LARGE SCALE GENOMIC DNA]</scope>
    <source>
        <strain evidence="3 4">RB6PN23</strain>
    </source>
</reference>
<name>A0ABT5ZKF9_9ACTN</name>
<evidence type="ECO:0000256" key="1">
    <source>
        <dbReference type="SAM" id="MobiDB-lite"/>
    </source>
</evidence>
<dbReference type="RefSeq" id="WP_276093724.1">
    <property type="nucleotide sequence ID" value="NZ_JARJBC010000007.1"/>
</dbReference>
<dbReference type="InterPro" id="IPR045851">
    <property type="entry name" value="AMP-bd_C_sf"/>
</dbReference>
<gene>
    <name evidence="3" type="ORF">P3G67_13740</name>
</gene>
<dbReference type="Proteomes" id="UP001216579">
    <property type="component" value="Unassembled WGS sequence"/>
</dbReference>
<organism evidence="3 4">
    <name type="scientific">Streptomyces silvisoli</name>
    <dbReference type="NCBI Taxonomy" id="3034235"/>
    <lineage>
        <taxon>Bacteria</taxon>
        <taxon>Bacillati</taxon>
        <taxon>Actinomycetota</taxon>
        <taxon>Actinomycetes</taxon>
        <taxon>Kitasatosporales</taxon>
        <taxon>Streptomycetaceae</taxon>
        <taxon>Streptomyces</taxon>
    </lineage>
</organism>
<dbReference type="InterPro" id="IPR020845">
    <property type="entry name" value="AMP-binding_CS"/>
</dbReference>
<dbReference type="EMBL" id="JARJBC010000007">
    <property type="protein sequence ID" value="MDF3290287.1"/>
    <property type="molecule type" value="Genomic_DNA"/>
</dbReference>
<dbReference type="InterPro" id="IPR000873">
    <property type="entry name" value="AMP-dep_synth/lig_dom"/>
</dbReference>
<comment type="caution">
    <text evidence="3">The sequence shown here is derived from an EMBL/GenBank/DDBJ whole genome shotgun (WGS) entry which is preliminary data.</text>
</comment>
<dbReference type="Gene3D" id="3.30.300.30">
    <property type="match status" value="1"/>
</dbReference>
<protein>
    <submittedName>
        <fullName evidence="3">Class I adenylate-forming enzyme family protein</fullName>
    </submittedName>
</protein>
<accession>A0ABT5ZKF9</accession>
<proteinExistence type="predicted"/>
<dbReference type="Gene3D" id="3.40.50.12780">
    <property type="entry name" value="N-terminal domain of ligase-like"/>
    <property type="match status" value="1"/>
</dbReference>
<dbReference type="Pfam" id="PF00501">
    <property type="entry name" value="AMP-binding"/>
    <property type="match status" value="1"/>
</dbReference>
<evidence type="ECO:0000313" key="4">
    <source>
        <dbReference type="Proteomes" id="UP001216579"/>
    </source>
</evidence>
<dbReference type="InterPro" id="IPR050237">
    <property type="entry name" value="ATP-dep_AMP-bd_enzyme"/>
</dbReference>
<feature type="domain" description="AMP-dependent synthetase/ligase" evidence="2">
    <location>
        <begin position="18"/>
        <end position="372"/>
    </location>
</feature>
<dbReference type="PROSITE" id="PS00455">
    <property type="entry name" value="AMP_BINDING"/>
    <property type="match status" value="1"/>
</dbReference>
<dbReference type="PANTHER" id="PTHR43767:SF10">
    <property type="entry name" value="SURFACTIN SYNTHASE SUBUNIT 1"/>
    <property type="match status" value="1"/>
</dbReference>
<keyword evidence="4" id="KW-1185">Reference proteome</keyword>
<dbReference type="PANTHER" id="PTHR43767">
    <property type="entry name" value="LONG-CHAIN-FATTY-ACID--COA LIGASE"/>
    <property type="match status" value="1"/>
</dbReference>
<dbReference type="SUPFAM" id="SSF56801">
    <property type="entry name" value="Acetyl-CoA synthetase-like"/>
    <property type="match status" value="1"/>
</dbReference>
<sequence>MTVVPNRATTAWRLHTILDEAADRHPSAVAVTEGGRSSTYSQLRAWSLALAAWLSVAGVQEGDRVVMRLPNSRLSVALFFGALRAGAIVVPISPDLRLFQLTAVLRDCAPRLVIVEDRETAALRAVCRVDIRGLCELPGDAPVRAVDGEGLGARMLAHAPWSGAPALLMYTSGSTGVPKAVVCPHAQVAFAASAIAAALGYRADDTVFCCIPFSFDYGLYQVLLCALTGAELVLAGGGGLGLRLLSELRACRATVVPLVPSLATLLTRLAEREPGAHRVRLFTNTGETLPDDRLRELRRRFPGAAIVLMYGLTECKRVTIAGPDGDLTLPGTVGRPLPGTIVQVVDDRGRPLPPGHPGEITVRGPHVMAGYWNDGQLTASRFRTSAPGAEVVLYTGDHGHVDPVGNVYLLGRNDGIFKQQGMRTSTCEIETAALDVPGVTAAAAVPPSPGHGSVLWVTGSASSQRVLEGLVRRIGPGKVPDTCFVRDELPLNPHGKTDRACLLAELRRSPIGSGPPTAPNEVVPRYQETDEHC</sequence>
<evidence type="ECO:0000313" key="3">
    <source>
        <dbReference type="EMBL" id="MDF3290287.1"/>
    </source>
</evidence>